<dbReference type="PANTHER" id="PTHR30575:SF0">
    <property type="entry name" value="XAA-ARG DIPEPTIDASE"/>
    <property type="match status" value="1"/>
</dbReference>
<dbReference type="InterPro" id="IPR011650">
    <property type="entry name" value="Peptidase_M20_dimer"/>
</dbReference>
<dbReference type="Gene3D" id="3.40.630.10">
    <property type="entry name" value="Zn peptidases"/>
    <property type="match status" value="1"/>
</dbReference>
<dbReference type="Gene3D" id="3.30.70.360">
    <property type="match status" value="1"/>
</dbReference>
<evidence type="ECO:0000313" key="3">
    <source>
        <dbReference type="EMBL" id="KIY48295.1"/>
    </source>
</evidence>
<dbReference type="SUPFAM" id="SSF55031">
    <property type="entry name" value="Bacterial exopeptidase dimerisation domain"/>
    <property type="match status" value="1"/>
</dbReference>
<comment type="similarity">
    <text evidence="1">Belongs to the peptidase M20A family.</text>
</comment>
<gene>
    <name evidence="3" type="ORF">FISHEDRAFT_43685</name>
</gene>
<organism evidence="3 4">
    <name type="scientific">Fistulina hepatica ATCC 64428</name>
    <dbReference type="NCBI Taxonomy" id="1128425"/>
    <lineage>
        <taxon>Eukaryota</taxon>
        <taxon>Fungi</taxon>
        <taxon>Dikarya</taxon>
        <taxon>Basidiomycota</taxon>
        <taxon>Agaricomycotina</taxon>
        <taxon>Agaricomycetes</taxon>
        <taxon>Agaricomycetidae</taxon>
        <taxon>Agaricales</taxon>
        <taxon>Fistulinaceae</taxon>
        <taxon>Fistulina</taxon>
    </lineage>
</organism>
<dbReference type="CDD" id="cd05672">
    <property type="entry name" value="M20_ACY1L2-like"/>
    <property type="match status" value="1"/>
</dbReference>
<sequence>MAGPLKTSEDTEIPQNVAWRPDDVFKQYRTPSTGRLLDDVVFHPEILDVIEKKIEEMDDELRALSMDIHDHPEIRFEEYYAHDTLTVFMRQHGFDVTEHYLLDTAWKATYAHGQDGRTIGINCEMDALAGIGHACGHNLIAMSGVAVACAVKAAMETFQLSGKICVLGTPAEEGGSGKVILLDRGAYEGMDACVMCHPAPGPQFSLSLSSSLAIQRAEVEYFGHTAHAALAPWEARNALDAAVLAYNNVSALRQQLKPTYRVHGVFEGRNWSHNVIPDYAKYIVGIRTPVLAELRPLVKRVVSCLEASALATGCRADIHTLDGTYDLRQNKVLGEETAHVFTSRYGPVNFAWGIGNASTDFGNVTYALPALHPSFAIPTVPGGSNHTVEFAKAAATMEAHRACLNVSKALAATSVRVLIDDGFFAKASIINVCLAFCF</sequence>
<proteinExistence type="inferred from homology"/>
<dbReference type="Pfam" id="PF07687">
    <property type="entry name" value="M20_dimer"/>
    <property type="match status" value="1"/>
</dbReference>
<dbReference type="FunFam" id="3.30.70.360:FF:000004">
    <property type="entry name" value="Peptidase M20 domain-containing protein 2"/>
    <property type="match status" value="1"/>
</dbReference>
<accession>A0A0D7ACC2</accession>
<reference evidence="3 4" key="1">
    <citation type="journal article" date="2015" name="Fungal Genet. Biol.">
        <title>Evolution of novel wood decay mechanisms in Agaricales revealed by the genome sequences of Fistulina hepatica and Cylindrobasidium torrendii.</title>
        <authorList>
            <person name="Floudas D."/>
            <person name="Held B.W."/>
            <person name="Riley R."/>
            <person name="Nagy L.G."/>
            <person name="Koehler G."/>
            <person name="Ransdell A.S."/>
            <person name="Younus H."/>
            <person name="Chow J."/>
            <person name="Chiniquy J."/>
            <person name="Lipzen A."/>
            <person name="Tritt A."/>
            <person name="Sun H."/>
            <person name="Haridas S."/>
            <person name="LaButti K."/>
            <person name="Ohm R.A."/>
            <person name="Kues U."/>
            <person name="Blanchette R.A."/>
            <person name="Grigoriev I.V."/>
            <person name="Minto R.E."/>
            <person name="Hibbett D.S."/>
        </authorList>
    </citation>
    <scope>NUCLEOTIDE SEQUENCE [LARGE SCALE GENOMIC DNA]</scope>
    <source>
        <strain evidence="3 4">ATCC 64428</strain>
    </source>
</reference>
<name>A0A0D7ACC2_9AGAR</name>
<dbReference type="Proteomes" id="UP000054144">
    <property type="component" value="Unassembled WGS sequence"/>
</dbReference>
<keyword evidence="4" id="KW-1185">Reference proteome</keyword>
<dbReference type="GO" id="GO:0016805">
    <property type="term" value="F:dipeptidase activity"/>
    <property type="evidence" value="ECO:0007669"/>
    <property type="project" value="InterPro"/>
</dbReference>
<evidence type="ECO:0000313" key="4">
    <source>
        <dbReference type="Proteomes" id="UP000054144"/>
    </source>
</evidence>
<dbReference type="SUPFAM" id="SSF53187">
    <property type="entry name" value="Zn-dependent exopeptidases"/>
    <property type="match status" value="1"/>
</dbReference>
<dbReference type="InterPro" id="IPR052030">
    <property type="entry name" value="Peptidase_M20/M20A_hydrolases"/>
</dbReference>
<dbReference type="InterPro" id="IPR036264">
    <property type="entry name" value="Bact_exopeptidase_dim_dom"/>
</dbReference>
<dbReference type="AlphaFoldDB" id="A0A0D7ACC2"/>
<dbReference type="OrthoDB" id="6119954at2759"/>
<dbReference type="PIRSF" id="PIRSF037226">
    <property type="entry name" value="Amidohydrolase_ACY1L2_prd"/>
    <property type="match status" value="1"/>
</dbReference>
<dbReference type="EMBL" id="KN881851">
    <property type="protein sequence ID" value="KIY48295.1"/>
    <property type="molecule type" value="Genomic_DNA"/>
</dbReference>
<evidence type="ECO:0000256" key="1">
    <source>
        <dbReference type="PIRNR" id="PIRNR037226"/>
    </source>
</evidence>
<feature type="domain" description="Peptidase M20 dimerisation" evidence="2">
    <location>
        <begin position="216"/>
        <end position="308"/>
    </location>
</feature>
<dbReference type="InterPro" id="IPR017439">
    <property type="entry name" value="Amidohydrolase"/>
</dbReference>
<evidence type="ECO:0000259" key="2">
    <source>
        <dbReference type="Pfam" id="PF07687"/>
    </source>
</evidence>
<dbReference type="PANTHER" id="PTHR30575">
    <property type="entry name" value="PEPTIDASE M20"/>
    <property type="match status" value="1"/>
</dbReference>
<dbReference type="InterPro" id="IPR017144">
    <property type="entry name" value="Xaa-Arg_dipeptidase"/>
</dbReference>
<protein>
    <recommendedName>
        <fullName evidence="1">Peptidase M20 domain-containing protein 2</fullName>
    </recommendedName>
</protein>
<dbReference type="NCBIfam" id="TIGR01891">
    <property type="entry name" value="amidohydrolases"/>
    <property type="match status" value="1"/>
</dbReference>